<accession>A0A3N6SBF9</accession>
<dbReference type="AlphaFoldDB" id="A0A3N6SBF9"/>
<dbReference type="RefSeq" id="WP_124232689.1">
    <property type="nucleotide sequence ID" value="NZ_RHHM01000005.1"/>
</dbReference>
<protein>
    <recommendedName>
        <fullName evidence="3">Amylovoran biosynthesis protein AmsF</fullName>
    </recommendedName>
</protein>
<dbReference type="SUPFAM" id="SSF51126">
    <property type="entry name" value="Pectin lyase-like"/>
    <property type="match status" value="1"/>
</dbReference>
<sequence>MTPNPLSVSTASTVHTIKNVNDLRNHEPHEHGQLALVLEYHSGSLVGGGLFCCDMGDWRSPDDGGYIFVTQGGKRWRRYISDLNRLNVTHFGAIPDGQTDCVEAVKRMWEWSRILTGDVRLNEDIGIKFPAGRFFISSFDIADDFISWDATKFRLAGESVYFGYHNNTYLVSNNDSNFMFRVKARFVEITGLAIDGRSDYNGQRNQKGFYENTNPGGQFLRISCMIFKNMGGRSLSLLDTLDCKIDQFYASHCHETVVYARWSDQIAGSWHHVTAIELSNFNIQHGRERPMIDLTRSSQSLIWNGWIEHTEFPGDISNGQWTITALNIETCPNPLKAHHCRIISTQLNLQAGSWIDTSDQGEKWLSEWEMGRTWFENHGARIEGSISYDYVSSTEYMDNQRQDEAWFLLGQMHMENWQSQTQIKLIGSSEWYVMRQTQTDFDPGTSEGRAELFLHNVQGTVTGSWSCVGSSPVTRVHLETAGNNRVNIYLKINKYTAWVKAFVTTSSPDRFNNGVTFRFDKKYQRVEDQNKINEIENAAVNCFNQTWIGNRQVGIGYNNDNELLFRGRIDNNQLVIRVNGQRYGIPLNRL</sequence>
<keyword evidence="2" id="KW-1185">Reference proteome</keyword>
<comment type="caution">
    <text evidence="1">The sequence shown here is derived from an EMBL/GenBank/DDBJ whole genome shotgun (WGS) entry which is preliminary data.</text>
</comment>
<dbReference type="InterPro" id="IPR011050">
    <property type="entry name" value="Pectin_lyase_fold/virulence"/>
</dbReference>
<evidence type="ECO:0000313" key="1">
    <source>
        <dbReference type="EMBL" id="RQM38680.1"/>
    </source>
</evidence>
<dbReference type="EMBL" id="RHHM01000005">
    <property type="protein sequence ID" value="RQM38680.1"/>
    <property type="molecule type" value="Genomic_DNA"/>
</dbReference>
<name>A0A3N6SBF9_9GAMM</name>
<gene>
    <name evidence="1" type="ORF">EB241_08285</name>
</gene>
<evidence type="ECO:0000313" key="2">
    <source>
        <dbReference type="Proteomes" id="UP000279457"/>
    </source>
</evidence>
<dbReference type="InterPro" id="IPR012334">
    <property type="entry name" value="Pectin_lyas_fold"/>
</dbReference>
<evidence type="ECO:0008006" key="3">
    <source>
        <dbReference type="Google" id="ProtNLM"/>
    </source>
</evidence>
<dbReference type="Proteomes" id="UP000279457">
    <property type="component" value="Unassembled WGS sequence"/>
</dbReference>
<reference evidence="1 2" key="1">
    <citation type="submission" date="2018-10" db="EMBL/GenBank/DDBJ databases">
        <title>Draft genome sequence for the type isolate of Erwinia psidii, agent causal of bacterial blight in guava (Psidium guajava) and wilt and die-back of Eucalyptus spp.</title>
        <authorList>
            <person name="Hermenegildo P.S."/>
            <person name="Santos S.A."/>
            <person name="Guimaraes L.M.S."/>
            <person name="Vidigal P.M.P."/>
            <person name="Pereira I.C."/>
            <person name="Badel J.L."/>
            <person name="Alfenas-Zerbini P."/>
            <person name="Ferreira M.A.S.V."/>
            <person name="Alfenas A.C."/>
        </authorList>
    </citation>
    <scope>NUCLEOTIDE SEQUENCE [LARGE SCALE GENOMIC DNA]</scope>
    <source>
        <strain evidence="1 2">IBSBF 435</strain>
    </source>
</reference>
<dbReference type="Gene3D" id="2.160.20.10">
    <property type="entry name" value="Single-stranded right-handed beta-helix, Pectin lyase-like"/>
    <property type="match status" value="1"/>
</dbReference>
<dbReference type="OrthoDB" id="6510809at2"/>
<organism evidence="1 2">
    <name type="scientific">Erwinia psidii</name>
    <dbReference type="NCBI Taxonomy" id="69224"/>
    <lineage>
        <taxon>Bacteria</taxon>
        <taxon>Pseudomonadati</taxon>
        <taxon>Pseudomonadota</taxon>
        <taxon>Gammaproteobacteria</taxon>
        <taxon>Enterobacterales</taxon>
        <taxon>Erwiniaceae</taxon>
        <taxon>Erwinia</taxon>
    </lineage>
</organism>
<proteinExistence type="predicted"/>